<evidence type="ECO:0000313" key="1">
    <source>
        <dbReference type="EMBL" id="WDE10862.1"/>
    </source>
</evidence>
<name>A0ABY7VB38_9GAMM</name>
<evidence type="ECO:0008006" key="3">
    <source>
        <dbReference type="Google" id="ProtNLM"/>
    </source>
</evidence>
<reference evidence="1 2" key="1">
    <citation type="journal article" date="2022" name="Mar. Drugs">
        <title>Bioassay-Guided Fractionation Leads to the Detection of Cholic Acid Generated by the Rare Thalassomonas sp.</title>
        <authorList>
            <person name="Pheiffer F."/>
            <person name="Schneider Y.K."/>
            <person name="Hansen E.H."/>
            <person name="Andersen J.H."/>
            <person name="Isaksson J."/>
            <person name="Busche T."/>
            <person name="R C."/>
            <person name="Kalinowski J."/>
            <person name="Zyl L.V."/>
            <person name="Trindade M."/>
        </authorList>
    </citation>
    <scope>NUCLEOTIDE SEQUENCE [LARGE SCALE GENOMIC DNA]</scope>
    <source>
        <strain evidence="1 2">A5K-61T</strain>
    </source>
</reference>
<evidence type="ECO:0000313" key="2">
    <source>
        <dbReference type="Proteomes" id="UP001215231"/>
    </source>
</evidence>
<dbReference type="Pfam" id="PF14113">
    <property type="entry name" value="Tae4"/>
    <property type="match status" value="1"/>
</dbReference>
<organism evidence="1 2">
    <name type="scientific">Thalassomonas haliotis</name>
    <dbReference type="NCBI Taxonomy" id="485448"/>
    <lineage>
        <taxon>Bacteria</taxon>
        <taxon>Pseudomonadati</taxon>
        <taxon>Pseudomonadota</taxon>
        <taxon>Gammaproteobacteria</taxon>
        <taxon>Alteromonadales</taxon>
        <taxon>Colwelliaceae</taxon>
        <taxon>Thalassomonas</taxon>
    </lineage>
</organism>
<sequence>MLTFEKLWELHPTNTNDDNPCTTNGEKNFTNQCAIRVGVALAKCGVKTSNIPGATHCWHGHEKPQGHVIRAEELANGLNKFPVAGIQKAIKVNPDEFADELHGKRGIIFFKDYWQRTINGKKESFRNRSGDHIDLWNGSRLTDRFTWFRIHARLGSFGIHSFRDDVSDFEDSKQIWFWRVS</sequence>
<dbReference type="EMBL" id="CP059693">
    <property type="protein sequence ID" value="WDE10862.1"/>
    <property type="molecule type" value="Genomic_DNA"/>
</dbReference>
<proteinExistence type="predicted"/>
<gene>
    <name evidence="1" type="ORF">H3N35_21840</name>
</gene>
<accession>A0ABY7VB38</accession>
<dbReference type="InterPro" id="IPR025562">
    <property type="entry name" value="Tae4"/>
</dbReference>
<dbReference type="RefSeq" id="WP_274050925.1">
    <property type="nucleotide sequence ID" value="NZ_CP059693.1"/>
</dbReference>
<dbReference type="Gene3D" id="3.90.1720.80">
    <property type="match status" value="1"/>
</dbReference>
<protein>
    <recommendedName>
        <fullName evidence="3">Type VI secretion system (T6SS), amidase effector protein 4</fullName>
    </recommendedName>
</protein>
<keyword evidence="2" id="KW-1185">Reference proteome</keyword>
<dbReference type="Proteomes" id="UP001215231">
    <property type="component" value="Chromosome"/>
</dbReference>
<dbReference type="Gene3D" id="4.10.280.80">
    <property type="match status" value="1"/>
</dbReference>